<organism evidence="4 5">
    <name type="scientific">Rhodothalassium salexigens DSM 2132</name>
    <dbReference type="NCBI Taxonomy" id="1188247"/>
    <lineage>
        <taxon>Bacteria</taxon>
        <taxon>Pseudomonadati</taxon>
        <taxon>Pseudomonadota</taxon>
        <taxon>Alphaproteobacteria</taxon>
        <taxon>Rhodothalassiales</taxon>
        <taxon>Rhodothalassiaceae</taxon>
        <taxon>Rhodothalassium</taxon>
    </lineage>
</organism>
<reference evidence="4 5" key="1">
    <citation type="submission" date="2019-03" db="EMBL/GenBank/DDBJ databases">
        <title>Genomic Encyclopedia of Type Strains, Phase IV (KMG-IV): sequencing the most valuable type-strain genomes for metagenomic binning, comparative biology and taxonomic classification.</title>
        <authorList>
            <person name="Goeker M."/>
        </authorList>
    </citation>
    <scope>NUCLEOTIDE SEQUENCE [LARGE SCALE GENOMIC DNA]</scope>
    <source>
        <strain evidence="4 5">DSM 2132</strain>
    </source>
</reference>
<proteinExistence type="predicted"/>
<dbReference type="EMBL" id="SLXO01000011">
    <property type="protein sequence ID" value="TCP31454.1"/>
    <property type="molecule type" value="Genomic_DNA"/>
</dbReference>
<evidence type="ECO:0000256" key="1">
    <source>
        <dbReference type="SAM" id="Coils"/>
    </source>
</evidence>
<dbReference type="PANTHER" id="PTHR33608:SF6">
    <property type="entry name" value="BLL2464 PROTEIN"/>
    <property type="match status" value="1"/>
</dbReference>
<evidence type="ECO:0000313" key="5">
    <source>
        <dbReference type="Proteomes" id="UP000295399"/>
    </source>
</evidence>
<dbReference type="InterPro" id="IPR002881">
    <property type="entry name" value="DUF58"/>
</dbReference>
<name>A0A4R2PAY8_RHOSA</name>
<sequence length="338" mass="36516">MTPPIATLRARLGQRWRPAGSGQPSGADAAQAQPFDALLAQAHQLARACPPLNARVSPLGPVVGRGAHGRRRAGPGDSFWQYRGFHEGDRSSDIDWRRSARADGQLYVRQTEWETPQTIWLWCDPSPSMDFAEGGPQTKADRALVLTLALAAMAGEAGEKLGFYTAHRRATGGRLGLDRIARAAESRRGTDQPACPAPAPISRHSHLVLVGDFLGPPAEIEAALTRLTAAGVQGHLVQVLDPAEEDFPYRGRVRLTGLEAGDGSEVLDRAEDLRDAYRRRLAAWQQTLARLTGRVGWSFTVHRTDRPALNALLTVAQTMAAARPGSAGHGHSHNRGSR</sequence>
<accession>A0A4R2PAY8</accession>
<dbReference type="Pfam" id="PF01882">
    <property type="entry name" value="DUF58"/>
    <property type="match status" value="1"/>
</dbReference>
<feature type="domain" description="DUF58" evidence="3">
    <location>
        <begin position="81"/>
        <end position="283"/>
    </location>
</feature>
<gene>
    <name evidence="4" type="ORF">EV659_11122</name>
</gene>
<dbReference type="PANTHER" id="PTHR33608">
    <property type="entry name" value="BLL2464 PROTEIN"/>
    <property type="match status" value="1"/>
</dbReference>
<dbReference type="InParanoid" id="A0A4R2PAY8"/>
<dbReference type="Proteomes" id="UP000295399">
    <property type="component" value="Unassembled WGS sequence"/>
</dbReference>
<feature type="coiled-coil region" evidence="1">
    <location>
        <begin position="267"/>
        <end position="294"/>
    </location>
</feature>
<keyword evidence="1" id="KW-0175">Coiled coil</keyword>
<protein>
    <submittedName>
        <fullName evidence="4">Uncharacterized protein DUF58</fullName>
    </submittedName>
</protein>
<feature type="region of interest" description="Disordered" evidence="2">
    <location>
        <begin position="10"/>
        <end position="30"/>
    </location>
</feature>
<dbReference type="RefSeq" id="WP_132709267.1">
    <property type="nucleotide sequence ID" value="NZ_JACIGF010000011.1"/>
</dbReference>
<keyword evidence="5" id="KW-1185">Reference proteome</keyword>
<evidence type="ECO:0000256" key="2">
    <source>
        <dbReference type="SAM" id="MobiDB-lite"/>
    </source>
</evidence>
<evidence type="ECO:0000313" key="4">
    <source>
        <dbReference type="EMBL" id="TCP31454.1"/>
    </source>
</evidence>
<dbReference type="AlphaFoldDB" id="A0A4R2PAY8"/>
<dbReference type="OrthoDB" id="9794556at2"/>
<evidence type="ECO:0000259" key="3">
    <source>
        <dbReference type="Pfam" id="PF01882"/>
    </source>
</evidence>
<comment type="caution">
    <text evidence="4">The sequence shown here is derived from an EMBL/GenBank/DDBJ whole genome shotgun (WGS) entry which is preliminary data.</text>
</comment>